<dbReference type="GO" id="GO:0032259">
    <property type="term" value="P:methylation"/>
    <property type="evidence" value="ECO:0007669"/>
    <property type="project" value="UniProtKB-KW"/>
</dbReference>
<dbReference type="EMBL" id="JBHTIF010000001">
    <property type="protein sequence ID" value="MFD0724039.1"/>
    <property type="molecule type" value="Genomic_DNA"/>
</dbReference>
<dbReference type="RefSeq" id="WP_386821723.1">
    <property type="nucleotide sequence ID" value="NZ_JBHTIF010000001.1"/>
</dbReference>
<evidence type="ECO:0000259" key="4">
    <source>
        <dbReference type="Pfam" id="PF13649"/>
    </source>
</evidence>
<dbReference type="SUPFAM" id="SSF53335">
    <property type="entry name" value="S-adenosyl-L-methionine-dependent methyltransferases"/>
    <property type="match status" value="1"/>
</dbReference>
<dbReference type="InterPro" id="IPR041698">
    <property type="entry name" value="Methyltransf_25"/>
</dbReference>
<keyword evidence="1 5" id="KW-0489">Methyltransferase</keyword>
<dbReference type="Proteomes" id="UP001597110">
    <property type="component" value="Unassembled WGS sequence"/>
</dbReference>
<organism evidence="5 6">
    <name type="scientific">Lysobacter brunescens</name>
    <dbReference type="NCBI Taxonomy" id="262323"/>
    <lineage>
        <taxon>Bacteria</taxon>
        <taxon>Pseudomonadati</taxon>
        <taxon>Pseudomonadota</taxon>
        <taxon>Gammaproteobacteria</taxon>
        <taxon>Lysobacterales</taxon>
        <taxon>Lysobacteraceae</taxon>
        <taxon>Lysobacter</taxon>
    </lineage>
</organism>
<accession>A0ABW2YC96</accession>
<proteinExistence type="predicted"/>
<keyword evidence="2 5" id="KW-0808">Transferase</keyword>
<evidence type="ECO:0000256" key="3">
    <source>
        <dbReference type="ARBA" id="ARBA00022691"/>
    </source>
</evidence>
<dbReference type="GO" id="GO:0008168">
    <property type="term" value="F:methyltransferase activity"/>
    <property type="evidence" value="ECO:0007669"/>
    <property type="project" value="UniProtKB-KW"/>
</dbReference>
<comment type="caution">
    <text evidence="5">The sequence shown here is derived from an EMBL/GenBank/DDBJ whole genome shotgun (WGS) entry which is preliminary data.</text>
</comment>
<keyword evidence="3" id="KW-0949">S-adenosyl-L-methionine</keyword>
<evidence type="ECO:0000256" key="2">
    <source>
        <dbReference type="ARBA" id="ARBA00022679"/>
    </source>
</evidence>
<evidence type="ECO:0000313" key="5">
    <source>
        <dbReference type="EMBL" id="MFD0724039.1"/>
    </source>
</evidence>
<dbReference type="Gene3D" id="3.40.50.150">
    <property type="entry name" value="Vaccinia Virus protein VP39"/>
    <property type="match status" value="1"/>
</dbReference>
<dbReference type="PANTHER" id="PTHR43464">
    <property type="entry name" value="METHYLTRANSFERASE"/>
    <property type="match status" value="1"/>
</dbReference>
<feature type="domain" description="Methyltransferase" evidence="4">
    <location>
        <begin position="72"/>
        <end position="174"/>
    </location>
</feature>
<keyword evidence="6" id="KW-1185">Reference proteome</keyword>
<name>A0ABW2YC96_9GAMM</name>
<sequence>MREPHRTRFIELIRRGAAARDIHDSDGVGDYDSRFDGRVSERFLEREIGRVAMHAQSLCAPLVTRVGHAPRILDVGCGTGGTTVALALSALAADEVVGIDASREAIDAAAVRALGHDLDPARARFLHVDAGAPLPFPDGHFDLVTCVSVLEFIGSIEARRAFIAEMLRVTRRGGHVYLATPSPLRLREYHSRRLLGDWRQRRGYPWSSSAASLRRMFDDCTVESLSTERLRRHPRLRRVGWAAPVLSWALPWQRILARKD</sequence>
<dbReference type="InterPro" id="IPR029063">
    <property type="entry name" value="SAM-dependent_MTases_sf"/>
</dbReference>
<protein>
    <submittedName>
        <fullName evidence="5">Class I SAM-dependent methyltransferase</fullName>
        <ecNumber evidence="5">2.1.-.-</ecNumber>
    </submittedName>
</protein>
<evidence type="ECO:0000256" key="1">
    <source>
        <dbReference type="ARBA" id="ARBA00022603"/>
    </source>
</evidence>
<dbReference type="CDD" id="cd02440">
    <property type="entry name" value="AdoMet_MTases"/>
    <property type="match status" value="1"/>
</dbReference>
<gene>
    <name evidence="5" type="ORF">ACFQ0E_00355</name>
</gene>
<reference evidence="6" key="1">
    <citation type="journal article" date="2019" name="Int. J. Syst. Evol. Microbiol.">
        <title>The Global Catalogue of Microorganisms (GCM) 10K type strain sequencing project: providing services to taxonomists for standard genome sequencing and annotation.</title>
        <authorList>
            <consortium name="The Broad Institute Genomics Platform"/>
            <consortium name="The Broad Institute Genome Sequencing Center for Infectious Disease"/>
            <person name="Wu L."/>
            <person name="Ma J."/>
        </authorList>
    </citation>
    <scope>NUCLEOTIDE SEQUENCE [LARGE SCALE GENOMIC DNA]</scope>
    <source>
        <strain evidence="6">CCUG 55585</strain>
    </source>
</reference>
<dbReference type="PANTHER" id="PTHR43464:SF19">
    <property type="entry name" value="UBIQUINONE BIOSYNTHESIS O-METHYLTRANSFERASE, MITOCHONDRIAL"/>
    <property type="match status" value="1"/>
</dbReference>
<evidence type="ECO:0000313" key="6">
    <source>
        <dbReference type="Proteomes" id="UP001597110"/>
    </source>
</evidence>
<dbReference type="Pfam" id="PF13649">
    <property type="entry name" value="Methyltransf_25"/>
    <property type="match status" value="1"/>
</dbReference>
<dbReference type="EC" id="2.1.-.-" evidence="5"/>